<reference evidence="1 2" key="1">
    <citation type="submission" date="2019-02" db="EMBL/GenBank/DDBJ databases">
        <title>Genomic Encyclopedia of Archaeal and Bacterial Type Strains, Phase II (KMG-II): from individual species to whole genera.</title>
        <authorList>
            <person name="Goeker M."/>
        </authorList>
    </citation>
    <scope>NUCLEOTIDE SEQUENCE [LARGE SCALE GENOMIC DNA]</scope>
    <source>
        <strain evidence="1 2">DSM 18101</strain>
    </source>
</reference>
<evidence type="ECO:0008006" key="3">
    <source>
        <dbReference type="Google" id="ProtNLM"/>
    </source>
</evidence>
<organism evidence="1 2">
    <name type="scientific">Edaphobacter modestus</name>
    <dbReference type="NCBI Taxonomy" id="388466"/>
    <lineage>
        <taxon>Bacteria</taxon>
        <taxon>Pseudomonadati</taxon>
        <taxon>Acidobacteriota</taxon>
        <taxon>Terriglobia</taxon>
        <taxon>Terriglobales</taxon>
        <taxon>Acidobacteriaceae</taxon>
        <taxon>Edaphobacter</taxon>
    </lineage>
</organism>
<evidence type="ECO:0000313" key="1">
    <source>
        <dbReference type="EMBL" id="RZU40405.1"/>
    </source>
</evidence>
<accession>A0A4Q7YU02</accession>
<dbReference type="EMBL" id="SHKW01000001">
    <property type="protein sequence ID" value="RZU40405.1"/>
    <property type="molecule type" value="Genomic_DNA"/>
</dbReference>
<dbReference type="Proteomes" id="UP000292958">
    <property type="component" value="Unassembled WGS sequence"/>
</dbReference>
<keyword evidence="2" id="KW-1185">Reference proteome</keyword>
<comment type="caution">
    <text evidence="1">The sequence shown here is derived from an EMBL/GenBank/DDBJ whole genome shotgun (WGS) entry which is preliminary data.</text>
</comment>
<sequence length="93" mass="11077">MILRIERIPELNKVRLRLSGQFRSHHLDQVKAEISRGEPIALDLEEVDLVDIEAIRFLNAREDEGIPVLHCSPYIQEWMSRERQEENARTDWR</sequence>
<gene>
    <name evidence="1" type="ORF">BDD14_1861</name>
</gene>
<protein>
    <recommendedName>
        <fullName evidence="3">STAS domain-containing protein</fullName>
    </recommendedName>
</protein>
<name>A0A4Q7YU02_9BACT</name>
<dbReference type="AlphaFoldDB" id="A0A4Q7YU02"/>
<proteinExistence type="predicted"/>
<evidence type="ECO:0000313" key="2">
    <source>
        <dbReference type="Proteomes" id="UP000292958"/>
    </source>
</evidence>